<evidence type="ECO:0000313" key="3">
    <source>
        <dbReference type="EMBL" id="HHJ51835.1"/>
    </source>
</evidence>
<comment type="caution">
    <text evidence="3">The sequence shown here is derived from an EMBL/GenBank/DDBJ whole genome shotgun (WGS) entry which is preliminary data.</text>
</comment>
<evidence type="ECO:0000256" key="2">
    <source>
        <dbReference type="RuleBase" id="RU362080"/>
    </source>
</evidence>
<dbReference type="Proteomes" id="UP000886124">
    <property type="component" value="Unassembled WGS sequence"/>
</dbReference>
<dbReference type="AlphaFoldDB" id="A0A7V5PNB7"/>
<sequence>MNMRLNISTDIIPIGEFKKQMAHWLKNTKNTGRPLIITQNGKPAAVVISPEEFDHMQYTERFMQSVNQGLKDIAAGNTFSTEQIKNKLEQVRSSG</sequence>
<accession>A0A7V5PNB7</accession>
<organism evidence="3">
    <name type="scientific">Caldithrix abyssi</name>
    <dbReference type="NCBI Taxonomy" id="187145"/>
    <lineage>
        <taxon>Bacteria</taxon>
        <taxon>Pseudomonadati</taxon>
        <taxon>Calditrichota</taxon>
        <taxon>Calditrichia</taxon>
        <taxon>Calditrichales</taxon>
        <taxon>Calditrichaceae</taxon>
        <taxon>Caldithrix</taxon>
    </lineage>
</organism>
<comment type="similarity">
    <text evidence="1 2">Belongs to the phD/YefM antitoxin family.</text>
</comment>
<dbReference type="PANTHER" id="PTHR33713:SF6">
    <property type="entry name" value="ANTITOXIN YEFM"/>
    <property type="match status" value="1"/>
</dbReference>
<dbReference type="InterPro" id="IPR006442">
    <property type="entry name" value="Antitoxin_Phd/YefM"/>
</dbReference>
<gene>
    <name evidence="3" type="ORF">ENJ89_01460</name>
</gene>
<dbReference type="InterPro" id="IPR036165">
    <property type="entry name" value="YefM-like_sf"/>
</dbReference>
<name>A0A7V5PNB7_CALAY</name>
<dbReference type="Gene3D" id="1.10.1220.170">
    <property type="match status" value="1"/>
</dbReference>
<dbReference type="Pfam" id="PF02604">
    <property type="entry name" value="PhdYeFM_antitox"/>
    <property type="match status" value="1"/>
</dbReference>
<reference evidence="3" key="1">
    <citation type="journal article" date="2020" name="mSystems">
        <title>Genome- and Community-Level Interaction Insights into Carbon Utilization and Element Cycling Functions of Hydrothermarchaeota in Hydrothermal Sediment.</title>
        <authorList>
            <person name="Zhou Z."/>
            <person name="Liu Y."/>
            <person name="Xu W."/>
            <person name="Pan J."/>
            <person name="Luo Z.H."/>
            <person name="Li M."/>
        </authorList>
    </citation>
    <scope>NUCLEOTIDE SEQUENCE [LARGE SCALE GENOMIC DNA]</scope>
    <source>
        <strain evidence="3">HyVt-527</strain>
    </source>
</reference>
<dbReference type="InterPro" id="IPR051405">
    <property type="entry name" value="phD/YefM_antitoxin"/>
</dbReference>
<dbReference type="NCBIfam" id="TIGR01552">
    <property type="entry name" value="phd_fam"/>
    <property type="match status" value="1"/>
</dbReference>
<proteinExistence type="inferred from homology"/>
<dbReference type="EMBL" id="DROD01000103">
    <property type="protein sequence ID" value="HHJ51835.1"/>
    <property type="molecule type" value="Genomic_DNA"/>
</dbReference>
<dbReference type="SUPFAM" id="SSF143120">
    <property type="entry name" value="YefM-like"/>
    <property type="match status" value="1"/>
</dbReference>
<comment type="function">
    <text evidence="2">Antitoxin component of a type II toxin-antitoxin (TA) system.</text>
</comment>
<dbReference type="PANTHER" id="PTHR33713">
    <property type="entry name" value="ANTITOXIN YAFN-RELATED"/>
    <property type="match status" value="1"/>
</dbReference>
<dbReference type="Gene3D" id="3.40.1620.10">
    <property type="entry name" value="YefM-like domain"/>
    <property type="match status" value="1"/>
</dbReference>
<evidence type="ECO:0000256" key="1">
    <source>
        <dbReference type="ARBA" id="ARBA00009981"/>
    </source>
</evidence>
<protein>
    <recommendedName>
        <fullName evidence="2">Antitoxin</fullName>
    </recommendedName>
</protein>